<gene>
    <name evidence="2" type="ORF">NE237_022129</name>
</gene>
<keyword evidence="3" id="KW-1185">Reference proteome</keyword>
<protein>
    <submittedName>
        <fullName evidence="2">Uncharacterized protein</fullName>
    </submittedName>
</protein>
<evidence type="ECO:0000256" key="1">
    <source>
        <dbReference type="SAM" id="MobiDB-lite"/>
    </source>
</evidence>
<name>A0A9Q0HAD5_9MAGN</name>
<evidence type="ECO:0000313" key="2">
    <source>
        <dbReference type="EMBL" id="KAJ4962190.1"/>
    </source>
</evidence>
<reference evidence="2" key="1">
    <citation type="journal article" date="2023" name="Plant J.">
        <title>The genome of the king protea, Protea cynaroides.</title>
        <authorList>
            <person name="Chang J."/>
            <person name="Duong T.A."/>
            <person name="Schoeman C."/>
            <person name="Ma X."/>
            <person name="Roodt D."/>
            <person name="Barker N."/>
            <person name="Li Z."/>
            <person name="Van de Peer Y."/>
            <person name="Mizrachi E."/>
        </authorList>
    </citation>
    <scope>NUCLEOTIDE SEQUENCE</scope>
    <source>
        <tissue evidence="2">Young leaves</tissue>
    </source>
</reference>
<comment type="caution">
    <text evidence="2">The sequence shown here is derived from an EMBL/GenBank/DDBJ whole genome shotgun (WGS) entry which is preliminary data.</text>
</comment>
<dbReference type="Proteomes" id="UP001141806">
    <property type="component" value="Unassembled WGS sequence"/>
</dbReference>
<proteinExistence type="predicted"/>
<sequence length="151" mass="16505">MQLRFVASSSTESDRPYPILQGNADDKKQPSGSYSEAKVEGKSKSEFKQSGNKHKTSMEASESTSASSNAVNVKSSSLEGEVVPRLSSSPLHQLMGYSSPSEIINESYVPQDFATGPEGLSNFQCPTALLIYLWVHNSIPLYIVVERILFI</sequence>
<feature type="compositionally biased region" description="Low complexity" evidence="1">
    <location>
        <begin position="58"/>
        <end position="77"/>
    </location>
</feature>
<accession>A0A9Q0HAD5</accession>
<evidence type="ECO:0000313" key="3">
    <source>
        <dbReference type="Proteomes" id="UP001141806"/>
    </source>
</evidence>
<feature type="region of interest" description="Disordered" evidence="1">
    <location>
        <begin position="1"/>
        <end position="81"/>
    </location>
</feature>
<feature type="compositionally biased region" description="Basic and acidic residues" evidence="1">
    <location>
        <begin position="37"/>
        <end position="47"/>
    </location>
</feature>
<dbReference type="AlphaFoldDB" id="A0A9Q0HAD5"/>
<organism evidence="2 3">
    <name type="scientific">Protea cynaroides</name>
    <dbReference type="NCBI Taxonomy" id="273540"/>
    <lineage>
        <taxon>Eukaryota</taxon>
        <taxon>Viridiplantae</taxon>
        <taxon>Streptophyta</taxon>
        <taxon>Embryophyta</taxon>
        <taxon>Tracheophyta</taxon>
        <taxon>Spermatophyta</taxon>
        <taxon>Magnoliopsida</taxon>
        <taxon>Proteales</taxon>
        <taxon>Proteaceae</taxon>
        <taxon>Protea</taxon>
    </lineage>
</organism>
<dbReference type="OrthoDB" id="1930285at2759"/>
<dbReference type="EMBL" id="JAMYWD010000008">
    <property type="protein sequence ID" value="KAJ4962190.1"/>
    <property type="molecule type" value="Genomic_DNA"/>
</dbReference>